<dbReference type="Gene3D" id="3.30.1540.10">
    <property type="entry name" value="formyl-coa transferase, domain 3"/>
    <property type="match status" value="1"/>
</dbReference>
<organism evidence="2 3">
    <name type="scientific">Dactylosporangium roseum</name>
    <dbReference type="NCBI Taxonomy" id="47989"/>
    <lineage>
        <taxon>Bacteria</taxon>
        <taxon>Bacillati</taxon>
        <taxon>Actinomycetota</taxon>
        <taxon>Actinomycetes</taxon>
        <taxon>Micromonosporales</taxon>
        <taxon>Micromonosporaceae</taxon>
        <taxon>Dactylosporangium</taxon>
    </lineage>
</organism>
<dbReference type="InterPro" id="IPR003673">
    <property type="entry name" value="CoA-Trfase_fam_III"/>
</dbReference>
<gene>
    <name evidence="2" type="ORF">Drose_25840</name>
</gene>
<accession>A0ABY5YY10</accession>
<name>A0ABY5YY10_9ACTN</name>
<keyword evidence="3" id="KW-1185">Reference proteome</keyword>
<dbReference type="Gene3D" id="3.40.50.10540">
    <property type="entry name" value="Crotonobetainyl-coa:carnitine coa-transferase, domain 1"/>
    <property type="match status" value="1"/>
</dbReference>
<dbReference type="Pfam" id="PF02515">
    <property type="entry name" value="CoA_transf_3"/>
    <property type="match status" value="1"/>
</dbReference>
<dbReference type="InterPro" id="IPR044855">
    <property type="entry name" value="CoA-Trfase_III_dom3_sf"/>
</dbReference>
<protein>
    <submittedName>
        <fullName evidence="2">CoA transferase</fullName>
    </submittedName>
</protein>
<dbReference type="RefSeq" id="WP_260723956.1">
    <property type="nucleotide sequence ID" value="NZ_BAAABS010000018.1"/>
</dbReference>
<dbReference type="GO" id="GO:0016740">
    <property type="term" value="F:transferase activity"/>
    <property type="evidence" value="ECO:0007669"/>
    <property type="project" value="UniProtKB-KW"/>
</dbReference>
<evidence type="ECO:0000313" key="2">
    <source>
        <dbReference type="EMBL" id="UWZ34631.1"/>
    </source>
</evidence>
<dbReference type="PANTHER" id="PTHR48207">
    <property type="entry name" value="SUCCINATE--HYDROXYMETHYLGLUTARATE COA-TRANSFERASE"/>
    <property type="match status" value="1"/>
</dbReference>
<dbReference type="InterPro" id="IPR050483">
    <property type="entry name" value="CoA-transferase_III_domain"/>
</dbReference>
<evidence type="ECO:0000313" key="3">
    <source>
        <dbReference type="Proteomes" id="UP001058271"/>
    </source>
</evidence>
<dbReference type="InterPro" id="IPR023606">
    <property type="entry name" value="CoA-Trfase_III_dom_1_sf"/>
</dbReference>
<sequence length="396" mass="41590">MVTGPHASPLGCPLEGSVVADFSRVLAGPLATMTLADLGARVIKIERPGTGDDTRTWGPPYSRRSTTYYESLNRGKRSIALDLGDPAGREAAFEIAVRADIVVENFKPGTMDRLGLGYGAVSARNPGTVYCSITGFGSGGGRDLLGYDFIVQAVGGLMSITGHADGDPVKVGVALVDVLTGKDAVAGILAAVIARQRTGLGDHIEVSLLTSLLGSLVNQGQAALETGAAGQPMGNRHPSVVPYETLRCRDGLIAVACGNDGQFARMVTALGDAGLAGRPEFRTNADRVAHRDELVSELERLLRAADGNVWVDRLRAARVPVGKVNDIPQAIAFAEELGLDPTVEVGDGWTRQLRHPVSWSRYRTAAPTPPPDNGADTDEILAWLSATASPSEHDVA</sequence>
<evidence type="ECO:0000256" key="1">
    <source>
        <dbReference type="ARBA" id="ARBA00022679"/>
    </source>
</evidence>
<dbReference type="Proteomes" id="UP001058271">
    <property type="component" value="Chromosome"/>
</dbReference>
<dbReference type="EMBL" id="CP073721">
    <property type="protein sequence ID" value="UWZ34631.1"/>
    <property type="molecule type" value="Genomic_DNA"/>
</dbReference>
<dbReference type="PANTHER" id="PTHR48207:SF3">
    <property type="entry name" value="SUCCINATE--HYDROXYMETHYLGLUTARATE COA-TRANSFERASE"/>
    <property type="match status" value="1"/>
</dbReference>
<reference evidence="2" key="1">
    <citation type="submission" date="2021-04" db="EMBL/GenBank/DDBJ databases">
        <title>Biosynthetic gene clusters of Dactylosporangioum roseum.</title>
        <authorList>
            <person name="Hartkoorn R.C."/>
            <person name="Beaudoing E."/>
            <person name="Hot D."/>
            <person name="Moureu S."/>
        </authorList>
    </citation>
    <scope>NUCLEOTIDE SEQUENCE</scope>
    <source>
        <strain evidence="2">NRRL B-16295</strain>
    </source>
</reference>
<dbReference type="SUPFAM" id="SSF89796">
    <property type="entry name" value="CoA-transferase family III (CaiB/BaiF)"/>
    <property type="match status" value="1"/>
</dbReference>
<proteinExistence type="predicted"/>
<keyword evidence="1 2" id="KW-0808">Transferase</keyword>